<protein>
    <recommendedName>
        <fullName evidence="3">SCP domain-containing protein</fullName>
    </recommendedName>
</protein>
<gene>
    <name evidence="1" type="ORF">OESDEN_16607</name>
</gene>
<dbReference type="OrthoDB" id="5874910at2759"/>
<name>A0A0B1SJL6_OESDE</name>
<evidence type="ECO:0008006" key="3">
    <source>
        <dbReference type="Google" id="ProtNLM"/>
    </source>
</evidence>
<evidence type="ECO:0000313" key="2">
    <source>
        <dbReference type="Proteomes" id="UP000053660"/>
    </source>
</evidence>
<keyword evidence="2" id="KW-1185">Reference proteome</keyword>
<evidence type="ECO:0000313" key="1">
    <source>
        <dbReference type="EMBL" id="KHJ83692.1"/>
    </source>
</evidence>
<accession>A0A0B1SJL6</accession>
<dbReference type="InterPro" id="IPR035940">
    <property type="entry name" value="CAP_sf"/>
</dbReference>
<organism evidence="1 2">
    <name type="scientific">Oesophagostomum dentatum</name>
    <name type="common">Nodular worm</name>
    <dbReference type="NCBI Taxonomy" id="61180"/>
    <lineage>
        <taxon>Eukaryota</taxon>
        <taxon>Metazoa</taxon>
        <taxon>Ecdysozoa</taxon>
        <taxon>Nematoda</taxon>
        <taxon>Chromadorea</taxon>
        <taxon>Rhabditida</taxon>
        <taxon>Rhabditina</taxon>
        <taxon>Rhabditomorpha</taxon>
        <taxon>Strongyloidea</taxon>
        <taxon>Strongylidae</taxon>
        <taxon>Oesophagostomum</taxon>
    </lineage>
</organism>
<dbReference type="Proteomes" id="UP000053660">
    <property type="component" value="Unassembled WGS sequence"/>
</dbReference>
<sequence length="69" mass="7246">MQVKLGHIRMGWGATRQMGCAIGNCTGEYVVVCRYLIRGNTVGSLQYTPGAKCSACPSGTTCTSLGLCN</sequence>
<proteinExistence type="predicted"/>
<dbReference type="Gene3D" id="3.40.33.10">
    <property type="entry name" value="CAP"/>
    <property type="match status" value="1"/>
</dbReference>
<reference evidence="1 2" key="1">
    <citation type="submission" date="2014-03" db="EMBL/GenBank/DDBJ databases">
        <title>Draft genome of the hookworm Oesophagostomum dentatum.</title>
        <authorList>
            <person name="Mitreva M."/>
        </authorList>
    </citation>
    <scope>NUCLEOTIDE SEQUENCE [LARGE SCALE GENOMIC DNA]</scope>
    <source>
        <strain evidence="1 2">OD-Hann</strain>
    </source>
</reference>
<dbReference type="AlphaFoldDB" id="A0A0B1SJL6"/>
<dbReference type="EMBL" id="KN572210">
    <property type="protein sequence ID" value="KHJ83692.1"/>
    <property type="molecule type" value="Genomic_DNA"/>
</dbReference>
<dbReference type="SUPFAM" id="SSF55797">
    <property type="entry name" value="PR-1-like"/>
    <property type="match status" value="1"/>
</dbReference>